<evidence type="ECO:0000313" key="1">
    <source>
        <dbReference type="EMBL" id="OMO96670.1"/>
    </source>
</evidence>
<reference evidence="2" key="1">
    <citation type="submission" date="2013-09" db="EMBL/GenBank/DDBJ databases">
        <title>Corchorus olitorius genome sequencing.</title>
        <authorList>
            <person name="Alam M."/>
            <person name="Haque M.S."/>
            <person name="Islam M.S."/>
            <person name="Emdad E.M."/>
            <person name="Islam M.M."/>
            <person name="Ahmed B."/>
            <person name="Halim A."/>
            <person name="Hossen Q.M.M."/>
            <person name="Hossain M.Z."/>
            <person name="Ahmed R."/>
            <person name="Khan M.M."/>
            <person name="Islam R."/>
            <person name="Rashid M.M."/>
            <person name="Khan S.A."/>
            <person name="Rahman M.S."/>
            <person name="Alam M."/>
            <person name="Yahiya A.S."/>
            <person name="Khan M.S."/>
            <person name="Azam M.S."/>
            <person name="Haque T."/>
            <person name="Lashkar M.Z.H."/>
            <person name="Akhand A.I."/>
            <person name="Morshed G."/>
            <person name="Roy S."/>
            <person name="Uddin K.S."/>
            <person name="Rabeya T."/>
            <person name="Hossain A.S."/>
            <person name="Chowdhury A."/>
            <person name="Snigdha A.R."/>
            <person name="Mortoza M.S."/>
            <person name="Matin S.A."/>
            <person name="Hoque S.M.E."/>
            <person name="Islam M.K."/>
            <person name="Roy D.K."/>
            <person name="Haider R."/>
            <person name="Moosa M.M."/>
            <person name="Elias S.M."/>
            <person name="Hasan A.M."/>
            <person name="Jahan S."/>
            <person name="Shafiuddin M."/>
            <person name="Mahmood N."/>
            <person name="Shommy N.S."/>
        </authorList>
    </citation>
    <scope>NUCLEOTIDE SEQUENCE [LARGE SCALE GENOMIC DNA]</scope>
    <source>
        <strain evidence="2">cv. O-4</strain>
    </source>
</reference>
<gene>
    <name evidence="1" type="ORF">COLO4_15147</name>
</gene>
<evidence type="ECO:0000313" key="2">
    <source>
        <dbReference type="Proteomes" id="UP000187203"/>
    </source>
</evidence>
<accession>A0A1R3JPE4</accession>
<sequence length="137" mass="14814">MNSWVRAETSSIMSWYRGELPRASPSDFGLKTGMAKFNLGEGLQTGGQDSFFHGGGRLHMHIDFLLIIALFMIEEERYIKVQEPEQGTISNGSNNKGIKVDNPVVGGTDMVNLASAANGFSSNFSLAVHLTHGGRPG</sequence>
<dbReference type="AlphaFoldDB" id="A0A1R3JPE4"/>
<name>A0A1R3JPE4_9ROSI</name>
<comment type="caution">
    <text evidence="1">The sequence shown here is derived from an EMBL/GenBank/DDBJ whole genome shotgun (WGS) entry which is preliminary data.</text>
</comment>
<dbReference type="EMBL" id="AWUE01015587">
    <property type="protein sequence ID" value="OMO96670.1"/>
    <property type="molecule type" value="Genomic_DNA"/>
</dbReference>
<proteinExistence type="predicted"/>
<organism evidence="1 2">
    <name type="scientific">Corchorus olitorius</name>
    <dbReference type="NCBI Taxonomy" id="93759"/>
    <lineage>
        <taxon>Eukaryota</taxon>
        <taxon>Viridiplantae</taxon>
        <taxon>Streptophyta</taxon>
        <taxon>Embryophyta</taxon>
        <taxon>Tracheophyta</taxon>
        <taxon>Spermatophyta</taxon>
        <taxon>Magnoliopsida</taxon>
        <taxon>eudicotyledons</taxon>
        <taxon>Gunneridae</taxon>
        <taxon>Pentapetalae</taxon>
        <taxon>rosids</taxon>
        <taxon>malvids</taxon>
        <taxon>Malvales</taxon>
        <taxon>Malvaceae</taxon>
        <taxon>Grewioideae</taxon>
        <taxon>Apeibeae</taxon>
        <taxon>Corchorus</taxon>
    </lineage>
</organism>
<dbReference type="Proteomes" id="UP000187203">
    <property type="component" value="Unassembled WGS sequence"/>
</dbReference>
<protein>
    <submittedName>
        <fullName evidence="1">Uncharacterized protein</fullName>
    </submittedName>
</protein>
<keyword evidence="2" id="KW-1185">Reference proteome</keyword>